<feature type="domain" description="RING-type" evidence="6">
    <location>
        <begin position="26"/>
        <end position="64"/>
    </location>
</feature>
<evidence type="ECO:0000256" key="3">
    <source>
        <dbReference type="ARBA" id="ARBA00022833"/>
    </source>
</evidence>
<dbReference type="PANTHER" id="PTHR10131">
    <property type="entry name" value="TNF RECEPTOR ASSOCIATED FACTOR"/>
    <property type="match status" value="1"/>
</dbReference>
<evidence type="ECO:0000256" key="1">
    <source>
        <dbReference type="ARBA" id="ARBA00022723"/>
    </source>
</evidence>
<feature type="zinc finger region" description="TRAF-type" evidence="4">
    <location>
        <begin position="117"/>
        <end position="166"/>
    </location>
</feature>
<dbReference type="Proteomes" id="UP000515152">
    <property type="component" value="Chromosome 23"/>
</dbReference>
<dbReference type="PROSITE" id="PS00518">
    <property type="entry name" value="ZF_RING_1"/>
    <property type="match status" value="1"/>
</dbReference>
<dbReference type="GeneID" id="105910200"/>
<evidence type="ECO:0000259" key="6">
    <source>
        <dbReference type="PROSITE" id="PS50089"/>
    </source>
</evidence>
<evidence type="ECO:0000256" key="5">
    <source>
        <dbReference type="SAM" id="MobiDB-lite"/>
    </source>
</evidence>
<dbReference type="CTD" id="146310"/>
<dbReference type="PROSITE" id="PS50145">
    <property type="entry name" value="ZF_TRAF"/>
    <property type="match status" value="1"/>
</dbReference>
<protein>
    <submittedName>
        <fullName evidence="9">RING finger protein 151</fullName>
    </submittedName>
</protein>
<keyword evidence="1 4" id="KW-0479">Metal-binding</keyword>
<dbReference type="OrthoDB" id="9049620at2759"/>
<dbReference type="RefSeq" id="XP_042559296.1">
    <property type="nucleotide sequence ID" value="XM_042703362.1"/>
</dbReference>
<dbReference type="KEGG" id="char:105910200"/>
<proteinExistence type="predicted"/>
<feature type="compositionally biased region" description="Low complexity" evidence="5">
    <location>
        <begin position="237"/>
        <end position="257"/>
    </location>
</feature>
<dbReference type="InterPro" id="IPR001841">
    <property type="entry name" value="Znf_RING"/>
</dbReference>
<evidence type="ECO:0000256" key="4">
    <source>
        <dbReference type="PROSITE-ProRule" id="PRU00207"/>
    </source>
</evidence>
<feature type="region of interest" description="Disordered" evidence="5">
    <location>
        <begin position="225"/>
        <end position="257"/>
    </location>
</feature>
<dbReference type="Pfam" id="PF13639">
    <property type="entry name" value="zf-RING_2"/>
    <property type="match status" value="1"/>
</dbReference>
<keyword evidence="2 4" id="KW-0863">Zinc-finger</keyword>
<dbReference type="AlphaFoldDB" id="A0A8M1K5Y2"/>
<dbReference type="Pfam" id="PF02176">
    <property type="entry name" value="zf-TRAF"/>
    <property type="match status" value="1"/>
</dbReference>
<accession>A0A8M1K5Y2</accession>
<gene>
    <name evidence="9" type="primary">rnf151</name>
</gene>
<keyword evidence="8" id="KW-1185">Reference proteome</keyword>
<sequence>MIQNQIQSGGYEVDLFVEAPDYDLICIICRGVLRCPVRVACNHIFCKKCILQWLKRQETCPCCRKPVSQNLMFVMFRLSKAIGRLQVKVFLPSPWHQCRNTPQGCAAIFPLSEEYLHSSTCPFERLLCPHLGCGTRVLRRDADSHACACPHWTQLCPMGCGTQLSRTTQPQHNCYRELQQRYEAQRSRQRTIAAALRRKMTRMQSTMAHMRRQVGLICESLEVLEECEEQEEEESPGEGTSSSSNSSTASSTSSSSS</sequence>
<feature type="compositionally biased region" description="Acidic residues" evidence="5">
    <location>
        <begin position="225"/>
        <end position="236"/>
    </location>
</feature>
<dbReference type="InterPro" id="IPR017907">
    <property type="entry name" value="Znf_RING_CS"/>
</dbReference>
<dbReference type="InterPro" id="IPR001293">
    <property type="entry name" value="Znf_TRAF"/>
</dbReference>
<dbReference type="PANTHER" id="PTHR10131:SF94">
    <property type="entry name" value="TNF RECEPTOR-ASSOCIATED FACTOR 4"/>
    <property type="match status" value="1"/>
</dbReference>
<dbReference type="GO" id="GO:0043122">
    <property type="term" value="P:regulation of canonical NF-kappaB signal transduction"/>
    <property type="evidence" value="ECO:0007669"/>
    <property type="project" value="TreeGrafter"/>
</dbReference>
<organism evidence="8 9">
    <name type="scientific">Clupea harengus</name>
    <name type="common">Atlantic herring</name>
    <dbReference type="NCBI Taxonomy" id="7950"/>
    <lineage>
        <taxon>Eukaryota</taxon>
        <taxon>Metazoa</taxon>
        <taxon>Chordata</taxon>
        <taxon>Craniata</taxon>
        <taxon>Vertebrata</taxon>
        <taxon>Euteleostomi</taxon>
        <taxon>Actinopterygii</taxon>
        <taxon>Neopterygii</taxon>
        <taxon>Teleostei</taxon>
        <taxon>Clupei</taxon>
        <taxon>Clupeiformes</taxon>
        <taxon>Clupeoidei</taxon>
        <taxon>Clupeidae</taxon>
        <taxon>Clupea</taxon>
    </lineage>
</organism>
<evidence type="ECO:0000259" key="7">
    <source>
        <dbReference type="PROSITE" id="PS50145"/>
    </source>
</evidence>
<dbReference type="PROSITE" id="PS50089">
    <property type="entry name" value="ZF_RING_2"/>
    <property type="match status" value="1"/>
</dbReference>
<keyword evidence="3 4" id="KW-0862">Zinc</keyword>
<name>A0A8M1K5Y2_CLUHA</name>
<feature type="domain" description="TRAF-type" evidence="7">
    <location>
        <begin position="117"/>
        <end position="166"/>
    </location>
</feature>
<evidence type="ECO:0000313" key="9">
    <source>
        <dbReference type="RefSeq" id="XP_042559296.1"/>
    </source>
</evidence>
<dbReference type="GO" id="GO:0008270">
    <property type="term" value="F:zinc ion binding"/>
    <property type="evidence" value="ECO:0007669"/>
    <property type="project" value="UniProtKB-KW"/>
</dbReference>
<evidence type="ECO:0000313" key="8">
    <source>
        <dbReference type="Proteomes" id="UP000515152"/>
    </source>
</evidence>
<reference evidence="9" key="1">
    <citation type="submission" date="2025-08" db="UniProtKB">
        <authorList>
            <consortium name="RefSeq"/>
        </authorList>
    </citation>
    <scope>IDENTIFICATION</scope>
</reference>
<evidence type="ECO:0000256" key="2">
    <source>
        <dbReference type="ARBA" id="ARBA00022771"/>
    </source>
</evidence>